<dbReference type="Proteomes" id="UP001211907">
    <property type="component" value="Unassembled WGS sequence"/>
</dbReference>
<feature type="binding site" evidence="9">
    <location>
        <position position="420"/>
    </location>
    <ligand>
        <name>ATP</name>
        <dbReference type="ChEBI" id="CHEBI:30616"/>
    </ligand>
</feature>
<dbReference type="PROSITE" id="PS50011">
    <property type="entry name" value="PROTEIN_KINASE_DOM"/>
    <property type="match status" value="1"/>
</dbReference>
<feature type="region of interest" description="Disordered" evidence="10">
    <location>
        <begin position="311"/>
        <end position="330"/>
    </location>
</feature>
<evidence type="ECO:0000256" key="3">
    <source>
        <dbReference type="ARBA" id="ARBA00022679"/>
    </source>
</evidence>
<dbReference type="PANTHER" id="PTHR24353">
    <property type="entry name" value="CYCLIC NUCLEOTIDE-DEPENDENT PROTEIN KINASE"/>
    <property type="match status" value="1"/>
</dbReference>
<comment type="caution">
    <text evidence="12">The sequence shown here is derived from an EMBL/GenBank/DDBJ whole genome shotgun (WGS) entry which is preliminary data.</text>
</comment>
<keyword evidence="3" id="KW-0808">Transferase</keyword>
<evidence type="ECO:0000256" key="1">
    <source>
        <dbReference type="ARBA" id="ARBA00012444"/>
    </source>
</evidence>
<dbReference type="Gene3D" id="1.10.510.10">
    <property type="entry name" value="Transferase(Phosphotransferase) domain 1"/>
    <property type="match status" value="1"/>
</dbReference>
<dbReference type="FunFam" id="3.30.200.20:FF:000042">
    <property type="entry name" value="Aurora kinase A"/>
    <property type="match status" value="1"/>
</dbReference>
<keyword evidence="13" id="KW-1185">Reference proteome</keyword>
<feature type="domain" description="Protein kinase" evidence="11">
    <location>
        <begin position="386"/>
        <end position="527"/>
    </location>
</feature>
<organism evidence="12 13">
    <name type="scientific">Physocladia obscura</name>
    <dbReference type="NCBI Taxonomy" id="109957"/>
    <lineage>
        <taxon>Eukaryota</taxon>
        <taxon>Fungi</taxon>
        <taxon>Fungi incertae sedis</taxon>
        <taxon>Chytridiomycota</taxon>
        <taxon>Chytridiomycota incertae sedis</taxon>
        <taxon>Chytridiomycetes</taxon>
        <taxon>Chytridiales</taxon>
        <taxon>Chytriomycetaceae</taxon>
        <taxon>Physocladia</taxon>
    </lineage>
</organism>
<accession>A0AAD5T279</accession>
<dbReference type="EC" id="2.7.11.11" evidence="1"/>
<feature type="region of interest" description="Disordered" evidence="10">
    <location>
        <begin position="197"/>
        <end position="225"/>
    </location>
</feature>
<dbReference type="PROSITE" id="PS00107">
    <property type="entry name" value="PROTEIN_KINASE_ATP"/>
    <property type="match status" value="1"/>
</dbReference>
<dbReference type="GO" id="GO:0004691">
    <property type="term" value="F:cAMP-dependent protein kinase activity"/>
    <property type="evidence" value="ECO:0007669"/>
    <property type="project" value="UniProtKB-EC"/>
</dbReference>
<protein>
    <recommendedName>
        <fullName evidence="1">cAMP-dependent protein kinase</fullName>
        <ecNumber evidence="1">2.7.11.11</ecNumber>
    </recommendedName>
</protein>
<feature type="compositionally biased region" description="Polar residues" evidence="10">
    <location>
        <begin position="61"/>
        <end position="71"/>
    </location>
</feature>
<feature type="compositionally biased region" description="Basic and acidic residues" evidence="10">
    <location>
        <begin position="84"/>
        <end position="102"/>
    </location>
</feature>
<feature type="region of interest" description="Disordered" evidence="10">
    <location>
        <begin position="84"/>
        <end position="118"/>
    </location>
</feature>
<evidence type="ECO:0000313" key="13">
    <source>
        <dbReference type="Proteomes" id="UP001211907"/>
    </source>
</evidence>
<dbReference type="EMBL" id="JADGJH010000590">
    <property type="protein sequence ID" value="KAJ3125790.1"/>
    <property type="molecule type" value="Genomic_DNA"/>
</dbReference>
<sequence length="527" mass="57822">MTSLFRRASKLIKQNSSNIDGIDELSQTSSIDVSSVAKKGLFSGLAKKGQSSGDQVPLVENSPTATTTTNPVAGFLRKNTISRRDTVAKNKEAEKEKEKETLADASSALASARRARSNHSLNEEAKDLMGELDYTQAPATPAIPSMDLTKKATVGRSVTTGAKKPSRFNKIEAKNALDEQEPAIRKSAALLSVTRDNSGYTGRTSVTSINKKTPSSHNISKLGTDSITAKESNNSVFSYTEAPPIPLPLSIPQTDSSGLPKLPTKLSSTAAAIASLPQHSIPITAKSRALTEQPTTSNLFAASKSSANLNFNPSSSSIPKKQHPLQTHSSINNDSQKQLTAAGANLLTTSARQEKRNAGLSAYEISGPKENAITQTSLKRYTLDDWHIVRRVGRGGFAIVFLVRQKGSTGRYFALKAIRKAEVVKLKQEKQIVNEKEILKNVRHNFIVELFYTFQDTHYLYMVMEYIDGGDLFSYLRKVQKFGDEDSKFYAAEVLMSLQYLHSENVVFRDLKPEVQNIVFQNRNMID</sequence>
<evidence type="ECO:0000256" key="5">
    <source>
        <dbReference type="ARBA" id="ARBA00022777"/>
    </source>
</evidence>
<dbReference type="Gene3D" id="3.30.200.20">
    <property type="entry name" value="Phosphorylase Kinase, domain 1"/>
    <property type="match status" value="1"/>
</dbReference>
<dbReference type="InterPro" id="IPR011009">
    <property type="entry name" value="Kinase-like_dom_sf"/>
</dbReference>
<dbReference type="GO" id="GO:0005634">
    <property type="term" value="C:nucleus"/>
    <property type="evidence" value="ECO:0007669"/>
    <property type="project" value="TreeGrafter"/>
</dbReference>
<dbReference type="SMART" id="SM00220">
    <property type="entry name" value="S_TKc"/>
    <property type="match status" value="1"/>
</dbReference>
<evidence type="ECO:0000256" key="8">
    <source>
        <dbReference type="ARBA" id="ARBA00047454"/>
    </source>
</evidence>
<keyword evidence="5" id="KW-0418">Kinase</keyword>
<evidence type="ECO:0000256" key="6">
    <source>
        <dbReference type="ARBA" id="ARBA00022840"/>
    </source>
</evidence>
<dbReference type="PANTHER" id="PTHR24353:SF153">
    <property type="entry name" value="CAMP-DEPENDENT PROTEIN KINASE CATALYTIC SUBUNIT 1"/>
    <property type="match status" value="1"/>
</dbReference>
<reference evidence="12" key="1">
    <citation type="submission" date="2020-05" db="EMBL/GenBank/DDBJ databases">
        <title>Phylogenomic resolution of chytrid fungi.</title>
        <authorList>
            <person name="Stajich J.E."/>
            <person name="Amses K."/>
            <person name="Simmons R."/>
            <person name="Seto K."/>
            <person name="Myers J."/>
            <person name="Bonds A."/>
            <person name="Quandt C.A."/>
            <person name="Barry K."/>
            <person name="Liu P."/>
            <person name="Grigoriev I."/>
            <person name="Longcore J.E."/>
            <person name="James T.Y."/>
        </authorList>
    </citation>
    <scope>NUCLEOTIDE SEQUENCE</scope>
    <source>
        <strain evidence="12">JEL0513</strain>
    </source>
</reference>
<feature type="compositionally biased region" description="Low complexity" evidence="10">
    <location>
        <begin position="103"/>
        <end position="112"/>
    </location>
</feature>
<evidence type="ECO:0000256" key="9">
    <source>
        <dbReference type="PROSITE-ProRule" id="PRU10141"/>
    </source>
</evidence>
<dbReference type="GO" id="GO:0005829">
    <property type="term" value="C:cytosol"/>
    <property type="evidence" value="ECO:0007669"/>
    <property type="project" value="TreeGrafter"/>
</dbReference>
<comment type="catalytic activity">
    <reaction evidence="7">
        <text>L-threonyl-[protein] + ATP = O-phospho-L-threonyl-[protein] + ADP + H(+)</text>
        <dbReference type="Rhea" id="RHEA:46608"/>
        <dbReference type="Rhea" id="RHEA-COMP:11060"/>
        <dbReference type="Rhea" id="RHEA-COMP:11605"/>
        <dbReference type="ChEBI" id="CHEBI:15378"/>
        <dbReference type="ChEBI" id="CHEBI:30013"/>
        <dbReference type="ChEBI" id="CHEBI:30616"/>
        <dbReference type="ChEBI" id="CHEBI:61977"/>
        <dbReference type="ChEBI" id="CHEBI:456216"/>
        <dbReference type="EC" id="2.7.11.11"/>
    </reaction>
</comment>
<comment type="catalytic activity">
    <reaction evidence="8">
        <text>L-seryl-[protein] + ATP = O-phospho-L-seryl-[protein] + ADP + H(+)</text>
        <dbReference type="Rhea" id="RHEA:17989"/>
        <dbReference type="Rhea" id="RHEA-COMP:9863"/>
        <dbReference type="Rhea" id="RHEA-COMP:11604"/>
        <dbReference type="ChEBI" id="CHEBI:15378"/>
        <dbReference type="ChEBI" id="CHEBI:29999"/>
        <dbReference type="ChEBI" id="CHEBI:30616"/>
        <dbReference type="ChEBI" id="CHEBI:83421"/>
        <dbReference type="ChEBI" id="CHEBI:456216"/>
        <dbReference type="EC" id="2.7.11.11"/>
    </reaction>
</comment>
<name>A0AAD5T279_9FUNG</name>
<evidence type="ECO:0000256" key="10">
    <source>
        <dbReference type="SAM" id="MobiDB-lite"/>
    </source>
</evidence>
<proteinExistence type="predicted"/>
<evidence type="ECO:0000259" key="11">
    <source>
        <dbReference type="PROSITE" id="PS50011"/>
    </source>
</evidence>
<dbReference type="GO" id="GO:0005524">
    <property type="term" value="F:ATP binding"/>
    <property type="evidence" value="ECO:0007669"/>
    <property type="project" value="UniProtKB-UniRule"/>
</dbReference>
<dbReference type="InterPro" id="IPR000719">
    <property type="entry name" value="Prot_kinase_dom"/>
</dbReference>
<keyword evidence="6 9" id="KW-0067">ATP-binding</keyword>
<evidence type="ECO:0000256" key="2">
    <source>
        <dbReference type="ARBA" id="ARBA00022527"/>
    </source>
</evidence>
<keyword evidence="2" id="KW-0723">Serine/threonine-protein kinase</keyword>
<gene>
    <name evidence="12" type="ORF">HK100_010591</name>
</gene>
<evidence type="ECO:0000256" key="4">
    <source>
        <dbReference type="ARBA" id="ARBA00022741"/>
    </source>
</evidence>
<evidence type="ECO:0000313" key="12">
    <source>
        <dbReference type="EMBL" id="KAJ3125790.1"/>
    </source>
</evidence>
<dbReference type="Pfam" id="PF00069">
    <property type="entry name" value="Pkinase"/>
    <property type="match status" value="1"/>
</dbReference>
<dbReference type="SUPFAM" id="SSF56112">
    <property type="entry name" value="Protein kinase-like (PK-like)"/>
    <property type="match status" value="1"/>
</dbReference>
<evidence type="ECO:0000256" key="7">
    <source>
        <dbReference type="ARBA" id="ARBA00047292"/>
    </source>
</evidence>
<dbReference type="GO" id="GO:0005952">
    <property type="term" value="C:cAMP-dependent protein kinase complex"/>
    <property type="evidence" value="ECO:0007669"/>
    <property type="project" value="TreeGrafter"/>
</dbReference>
<dbReference type="AlphaFoldDB" id="A0AAD5T279"/>
<dbReference type="InterPro" id="IPR017441">
    <property type="entry name" value="Protein_kinase_ATP_BS"/>
</dbReference>
<keyword evidence="4 9" id="KW-0547">Nucleotide-binding</keyword>
<feature type="region of interest" description="Disordered" evidence="10">
    <location>
        <begin position="46"/>
        <end position="71"/>
    </location>
</feature>